<protein>
    <recommendedName>
        <fullName evidence="3">Amidohydrolase-related domain-containing protein</fullName>
    </recommendedName>
</protein>
<dbReference type="CDD" id="cd01292">
    <property type="entry name" value="metallo-dependent_hydrolases"/>
    <property type="match status" value="1"/>
</dbReference>
<reference evidence="4 5" key="1">
    <citation type="journal article" date="2010" name="J. Bacteriol.">
        <title>Biochemical characterization of a novel indole prenyltransferase from Streptomyces sp. SN-593.</title>
        <authorList>
            <person name="Takahashi S."/>
            <person name="Takagi H."/>
            <person name="Toyoda A."/>
            <person name="Uramoto M."/>
            <person name="Nogawa T."/>
            <person name="Ueki M."/>
            <person name="Sakaki Y."/>
            <person name="Osada H."/>
        </authorList>
    </citation>
    <scope>NUCLEOTIDE SEQUENCE [LARGE SCALE GENOMIC DNA]</scope>
    <source>
        <strain evidence="4 5">SN-593</strain>
    </source>
</reference>
<evidence type="ECO:0000256" key="2">
    <source>
        <dbReference type="SAM" id="MobiDB-lite"/>
    </source>
</evidence>
<dbReference type="InterPro" id="IPR032466">
    <property type="entry name" value="Metal_Hydrolase"/>
</dbReference>
<dbReference type="GO" id="GO:0016831">
    <property type="term" value="F:carboxy-lyase activity"/>
    <property type="evidence" value="ECO:0007669"/>
    <property type="project" value="InterPro"/>
</dbReference>
<dbReference type="KEGG" id="arev:RVR_5263"/>
<keyword evidence="5" id="KW-1185">Reference proteome</keyword>
<dbReference type="AlphaFoldDB" id="A0A7U3VPL8"/>
<sequence>MGGAGSDAGGPGTGGPAAVPAEAGRAKAEGAARADADRAGPEHTDADRADAEHAAAERREVAEFRRSLGLDHLVDVHTHFMPQRVLAKVWAYFDAAGPLVGRPWPITYRWEERRRVELLRGFGVRAFTSMLYPHKAGMARWLNDWAADFAARTPDCLHTATFFAEPGALADVRRALAQGTRVFKCHVQVGGFDPNDPDLEPVWRLLAEEGVPVVTHCGSGPVPGAHTGPAPIAALLARHPALRLVVAHLGMPEYEDFLGLAERHPGVMLDTTMAFTPFAEADAPFPRAALPRLAALQDKVLLGTDFPNIPHPYAAGLEALRTADLGTDWLRAVCHDNAARLFSL</sequence>
<reference evidence="4 5" key="3">
    <citation type="journal article" date="2011" name="Nat. Chem. Biol.">
        <title>Reveromycin A biosynthesis uses RevG and RevJ for stereospecific spiroacetal formation.</title>
        <authorList>
            <person name="Takahashi S."/>
            <person name="Toyoda A."/>
            <person name="Sekiyama Y."/>
            <person name="Takagi H."/>
            <person name="Nogawa T."/>
            <person name="Uramoto M."/>
            <person name="Suzuki R."/>
            <person name="Koshino H."/>
            <person name="Kumano T."/>
            <person name="Panthee S."/>
            <person name="Dairi T."/>
            <person name="Ishikawa J."/>
            <person name="Ikeda H."/>
            <person name="Sakaki Y."/>
            <person name="Osada H."/>
        </authorList>
    </citation>
    <scope>NUCLEOTIDE SEQUENCE [LARGE SCALE GENOMIC DNA]</scope>
    <source>
        <strain evidence="4 5">SN-593</strain>
    </source>
</reference>
<dbReference type="InterPro" id="IPR006680">
    <property type="entry name" value="Amidohydro-rel"/>
</dbReference>
<dbReference type="SUPFAM" id="SSF51556">
    <property type="entry name" value="Metallo-dependent hydrolases"/>
    <property type="match status" value="1"/>
</dbReference>
<evidence type="ECO:0000259" key="3">
    <source>
        <dbReference type="Pfam" id="PF04909"/>
    </source>
</evidence>
<feature type="compositionally biased region" description="Basic and acidic residues" evidence="2">
    <location>
        <begin position="24"/>
        <end position="56"/>
    </location>
</feature>
<gene>
    <name evidence="4" type="ORF">RVR_5263</name>
</gene>
<accession>A0A7U3VPL8</accession>
<proteinExistence type="predicted"/>
<dbReference type="GO" id="GO:0019748">
    <property type="term" value="P:secondary metabolic process"/>
    <property type="evidence" value="ECO:0007669"/>
    <property type="project" value="TreeGrafter"/>
</dbReference>
<evidence type="ECO:0000256" key="1">
    <source>
        <dbReference type="ARBA" id="ARBA00023239"/>
    </source>
</evidence>
<organism evidence="4 5">
    <name type="scientific">Actinacidiphila reveromycinica</name>
    <dbReference type="NCBI Taxonomy" id="659352"/>
    <lineage>
        <taxon>Bacteria</taxon>
        <taxon>Bacillati</taxon>
        <taxon>Actinomycetota</taxon>
        <taxon>Actinomycetes</taxon>
        <taxon>Kitasatosporales</taxon>
        <taxon>Streptomycetaceae</taxon>
        <taxon>Actinacidiphila</taxon>
    </lineage>
</organism>
<reference evidence="4 5" key="4">
    <citation type="journal article" date="2020" name="Sci. Rep.">
        <title>beta-carboline chemical signals induce reveromycin production through a LuxR family regulator in Streptomyces sp. SN-593.</title>
        <authorList>
            <person name="Panthee S."/>
            <person name="Kito N."/>
            <person name="Hayashi T."/>
            <person name="Shimizu T."/>
            <person name="Ishikawa J."/>
            <person name="Hamamoto H."/>
            <person name="Osada H."/>
            <person name="Takahashi S."/>
        </authorList>
    </citation>
    <scope>NUCLEOTIDE SEQUENCE [LARGE SCALE GENOMIC DNA]</scope>
    <source>
        <strain evidence="4 5">SN-593</strain>
    </source>
</reference>
<dbReference type="Pfam" id="PF04909">
    <property type="entry name" value="Amidohydro_2"/>
    <property type="match status" value="1"/>
</dbReference>
<keyword evidence="1" id="KW-0456">Lyase</keyword>
<dbReference type="EMBL" id="AP018365">
    <property type="protein sequence ID" value="BBA98892.1"/>
    <property type="molecule type" value="Genomic_DNA"/>
</dbReference>
<dbReference type="GO" id="GO:0016787">
    <property type="term" value="F:hydrolase activity"/>
    <property type="evidence" value="ECO:0007669"/>
    <property type="project" value="InterPro"/>
</dbReference>
<feature type="region of interest" description="Disordered" evidence="2">
    <location>
        <begin position="1"/>
        <end position="56"/>
    </location>
</feature>
<feature type="domain" description="Amidohydrolase-related" evidence="3">
    <location>
        <begin position="74"/>
        <end position="343"/>
    </location>
</feature>
<evidence type="ECO:0000313" key="4">
    <source>
        <dbReference type="EMBL" id="BBA98892.1"/>
    </source>
</evidence>
<dbReference type="InterPro" id="IPR032465">
    <property type="entry name" value="ACMSD"/>
</dbReference>
<dbReference type="Proteomes" id="UP000595703">
    <property type="component" value="Chromosome"/>
</dbReference>
<reference evidence="4 5" key="2">
    <citation type="journal article" date="2011" name="J. Antibiot.">
        <title>Furaquinocins I and J: novel polyketide isoprenoid hybrid compounds from Streptomyces reveromyceticus SN-593.</title>
        <authorList>
            <person name="Panthee S."/>
            <person name="Takahashi S."/>
            <person name="Takagi H."/>
            <person name="Nogawa T."/>
            <person name="Oowada E."/>
            <person name="Uramoto M."/>
            <person name="Osada H."/>
        </authorList>
    </citation>
    <scope>NUCLEOTIDE SEQUENCE [LARGE SCALE GENOMIC DNA]</scope>
    <source>
        <strain evidence="4 5">SN-593</strain>
    </source>
</reference>
<dbReference type="PANTHER" id="PTHR21240">
    <property type="entry name" value="2-AMINO-3-CARBOXYLMUCONATE-6-SEMIALDEHYDE DECARBOXYLASE"/>
    <property type="match status" value="1"/>
</dbReference>
<name>A0A7U3VPL8_9ACTN</name>
<dbReference type="Gene3D" id="3.20.20.140">
    <property type="entry name" value="Metal-dependent hydrolases"/>
    <property type="match status" value="1"/>
</dbReference>
<feature type="compositionally biased region" description="Gly residues" evidence="2">
    <location>
        <begin position="1"/>
        <end position="15"/>
    </location>
</feature>
<evidence type="ECO:0000313" key="5">
    <source>
        <dbReference type="Proteomes" id="UP000595703"/>
    </source>
</evidence>
<dbReference type="GO" id="GO:0005737">
    <property type="term" value="C:cytoplasm"/>
    <property type="evidence" value="ECO:0007669"/>
    <property type="project" value="TreeGrafter"/>
</dbReference>
<dbReference type="PANTHER" id="PTHR21240:SF28">
    <property type="entry name" value="ISO-OROTATE DECARBOXYLASE (EUROFUNG)"/>
    <property type="match status" value="1"/>
</dbReference>